<accession>A0A3B3CBH4</accession>
<organism evidence="1 2">
    <name type="scientific">Oryzias melastigma</name>
    <name type="common">Marine medaka</name>
    <dbReference type="NCBI Taxonomy" id="30732"/>
    <lineage>
        <taxon>Eukaryota</taxon>
        <taxon>Metazoa</taxon>
        <taxon>Chordata</taxon>
        <taxon>Craniata</taxon>
        <taxon>Vertebrata</taxon>
        <taxon>Euteleostomi</taxon>
        <taxon>Actinopterygii</taxon>
        <taxon>Neopterygii</taxon>
        <taxon>Teleostei</taxon>
        <taxon>Neoteleostei</taxon>
        <taxon>Acanthomorphata</taxon>
        <taxon>Ovalentaria</taxon>
        <taxon>Atherinomorphae</taxon>
        <taxon>Beloniformes</taxon>
        <taxon>Adrianichthyidae</taxon>
        <taxon>Oryziinae</taxon>
        <taxon>Oryzias</taxon>
    </lineage>
</organism>
<dbReference type="GO" id="GO:0005737">
    <property type="term" value="C:cytoplasm"/>
    <property type="evidence" value="ECO:0007669"/>
    <property type="project" value="InterPro"/>
</dbReference>
<name>A0A3B3CBH4_ORYME</name>
<evidence type="ECO:0000313" key="1">
    <source>
        <dbReference type="Ensembl" id="ENSOMEP00000014959.1"/>
    </source>
</evidence>
<reference evidence="1" key="1">
    <citation type="submission" date="2025-08" db="UniProtKB">
        <authorList>
            <consortium name="Ensembl"/>
        </authorList>
    </citation>
    <scope>IDENTIFICATION</scope>
</reference>
<sequence length="71" mass="8155">LNCGNCRTDALDPRYLESWTKEMESTWLMSTDTDIPLSSIQSIPSDNSEVDLISEKTIRPGKQAEWFYLLN</sequence>
<dbReference type="PaxDb" id="30732-ENSOMEP00000014959"/>
<evidence type="ECO:0000313" key="2">
    <source>
        <dbReference type="Proteomes" id="UP000261560"/>
    </source>
</evidence>
<dbReference type="PANTHER" id="PTHR14731:SF1">
    <property type="entry name" value="BAALC BINDER OF MAP3K1 AND KLF4 B"/>
    <property type="match status" value="1"/>
</dbReference>
<dbReference type="PANTHER" id="PTHR14731">
    <property type="entry name" value="BRAIN AND ACUTE LEUKEMIA CYTOPLASMIC PROTEIN"/>
    <property type="match status" value="1"/>
</dbReference>
<keyword evidence="2" id="KW-1185">Reference proteome</keyword>
<proteinExistence type="predicted"/>
<dbReference type="GeneTree" id="ENSGT01150000287117"/>
<dbReference type="AlphaFoldDB" id="A0A3B3CBH4"/>
<protein>
    <recommendedName>
        <fullName evidence="3">BAALC binder of MAP3K1 and KLF4 b</fullName>
    </recommendedName>
</protein>
<dbReference type="Pfam" id="PF06989">
    <property type="entry name" value="BAALC_N"/>
    <property type="match status" value="1"/>
</dbReference>
<dbReference type="OMA" id="EMESTWL"/>
<dbReference type="Proteomes" id="UP000261560">
    <property type="component" value="Unplaced"/>
</dbReference>
<dbReference type="Ensembl" id="ENSOMET00000023005.1">
    <property type="protein sequence ID" value="ENSOMEP00000014959.1"/>
    <property type="gene ID" value="ENSOMEG00000016506.1"/>
</dbReference>
<evidence type="ECO:0008006" key="3">
    <source>
        <dbReference type="Google" id="ProtNLM"/>
    </source>
</evidence>
<reference evidence="1" key="2">
    <citation type="submission" date="2025-09" db="UniProtKB">
        <authorList>
            <consortium name="Ensembl"/>
        </authorList>
    </citation>
    <scope>IDENTIFICATION</scope>
</reference>
<dbReference type="InterPro" id="IPR009728">
    <property type="entry name" value="BAALC"/>
</dbReference>